<accession>A0A975P019</accession>
<keyword evidence="2" id="KW-0732">Signal</keyword>
<gene>
    <name evidence="3" type="ORF">KMZ93_04040</name>
</gene>
<feature type="region of interest" description="Disordered" evidence="1">
    <location>
        <begin position="36"/>
        <end position="80"/>
    </location>
</feature>
<feature type="compositionally biased region" description="Polar residues" evidence="1">
    <location>
        <begin position="45"/>
        <end position="55"/>
    </location>
</feature>
<feature type="chain" id="PRO_5037271402" evidence="2">
    <location>
        <begin position="30"/>
        <end position="206"/>
    </location>
</feature>
<evidence type="ECO:0000313" key="4">
    <source>
        <dbReference type="Proteomes" id="UP000676951"/>
    </source>
</evidence>
<evidence type="ECO:0000313" key="3">
    <source>
        <dbReference type="EMBL" id="QWG24110.1"/>
    </source>
</evidence>
<dbReference type="EMBL" id="CP076136">
    <property type="protein sequence ID" value="QWG24110.1"/>
    <property type="molecule type" value="Genomic_DNA"/>
</dbReference>
<dbReference type="AlphaFoldDB" id="A0A975P019"/>
<protein>
    <submittedName>
        <fullName evidence="3">Uncharacterized protein</fullName>
    </submittedName>
</protein>
<sequence length="206" mass="21762">MLDRTGNILALSRTHVATACAALSISVMATEACWPQAAPPPPSSLGVQSPAQQTAPDRPAPRQSEPAPPPPQPPAQEENPGLINELGKLWEKSKSILPPLKSPQETIEDLNARAKDATKDAGESLSRLAKPSLMVTGRMGCPVSANGAPDCKAGADKLCQSKGYKEGKSLDTDAAEKCSAKVYLPGHKREPGDCRTENYVTRALCQ</sequence>
<name>A0A975P019_9BRAD</name>
<keyword evidence="4" id="KW-1185">Reference proteome</keyword>
<feature type="signal peptide" evidence="2">
    <location>
        <begin position="1"/>
        <end position="29"/>
    </location>
</feature>
<evidence type="ECO:0000256" key="2">
    <source>
        <dbReference type="SAM" id="SignalP"/>
    </source>
</evidence>
<evidence type="ECO:0000256" key="1">
    <source>
        <dbReference type="SAM" id="MobiDB-lite"/>
    </source>
</evidence>
<dbReference type="RefSeq" id="WP_215604857.1">
    <property type="nucleotide sequence ID" value="NZ_CP076136.1"/>
</dbReference>
<reference evidence="3 4" key="1">
    <citation type="submission" date="2021-06" db="EMBL/GenBank/DDBJ databases">
        <title>Bradyrhizobium sp. S2-11-4 Genome sequencing.</title>
        <authorList>
            <person name="Jin L."/>
        </authorList>
    </citation>
    <scope>NUCLEOTIDE SEQUENCE [LARGE SCALE GENOMIC DNA]</scope>
    <source>
        <strain evidence="3 4">S2-11-4</strain>
    </source>
</reference>
<proteinExistence type="predicted"/>
<dbReference type="Proteomes" id="UP000676951">
    <property type="component" value="Chromosome"/>
</dbReference>
<organism evidence="3 4">
    <name type="scientific">Bradyrhizobium sediminis</name>
    <dbReference type="NCBI Taxonomy" id="2840469"/>
    <lineage>
        <taxon>Bacteria</taxon>
        <taxon>Pseudomonadati</taxon>
        <taxon>Pseudomonadota</taxon>
        <taxon>Alphaproteobacteria</taxon>
        <taxon>Hyphomicrobiales</taxon>
        <taxon>Nitrobacteraceae</taxon>
        <taxon>Bradyrhizobium</taxon>
    </lineage>
</organism>